<name>A0A109BIH2_HYPSL</name>
<dbReference type="InterPro" id="IPR049712">
    <property type="entry name" value="Poly_export"/>
</dbReference>
<dbReference type="PANTHER" id="PTHR33619">
    <property type="entry name" value="POLYSACCHARIDE EXPORT PROTEIN GFCE-RELATED"/>
    <property type="match status" value="1"/>
</dbReference>
<dbReference type="PROSITE" id="PS51257">
    <property type="entry name" value="PROKAR_LIPOPROTEIN"/>
    <property type="match status" value="1"/>
</dbReference>
<proteinExistence type="predicted"/>
<feature type="chain" id="PRO_5007132611" evidence="2">
    <location>
        <begin position="22"/>
        <end position="325"/>
    </location>
</feature>
<gene>
    <name evidence="5" type="ORF">APY04_1522</name>
</gene>
<dbReference type="Gene3D" id="3.30.1950.10">
    <property type="entry name" value="wza like domain"/>
    <property type="match status" value="1"/>
</dbReference>
<dbReference type="InterPro" id="IPR019554">
    <property type="entry name" value="Soluble_ligand-bd"/>
</dbReference>
<keyword evidence="1 2" id="KW-0732">Signal</keyword>
<dbReference type="GO" id="GO:0015159">
    <property type="term" value="F:polysaccharide transmembrane transporter activity"/>
    <property type="evidence" value="ECO:0007669"/>
    <property type="project" value="InterPro"/>
</dbReference>
<protein>
    <submittedName>
        <fullName evidence="5">Uncharacterized protein</fullName>
    </submittedName>
</protein>
<comment type="caution">
    <text evidence="5">The sequence shown here is derived from an EMBL/GenBank/DDBJ whole genome shotgun (WGS) entry which is preliminary data.</text>
</comment>
<sequence>MSQLRIHSLLILSAALLGGCAQTPLVGELASDIASLTAPAPAWQSPSAGRMTEHGTDANTTAANATSVDIIGDGPNAVNGSVRPTSVWGEAAVHKAAATLDLPVETQLKADGNSTAKPTDKPVQVADGWHAPSRRVVSPAPMAPAPMPMAAAPVAWGPAVVVSGDITGGPTGHEAYILDTGDRLRVFVYGQPNLSRLYTVDQVGNIAVPLIGSVRARGRSTVELGRAIAQRLAREYVKDPQVTVDVAQNRPFFILGEVRQPGQFPYVSGMTIEQAIAIAGGYTERASHRRFRITRKLGPLVDQIEAPSDYPLLPGDTVYVFERFF</sequence>
<dbReference type="RefSeq" id="WP_245281865.1">
    <property type="nucleotide sequence ID" value="NZ_LMTR01000045.1"/>
</dbReference>
<dbReference type="InterPro" id="IPR003715">
    <property type="entry name" value="Poly_export_N"/>
</dbReference>
<evidence type="ECO:0000313" key="5">
    <source>
        <dbReference type="EMBL" id="KWT69439.1"/>
    </source>
</evidence>
<organism evidence="5 6">
    <name type="scientific">Hyphomicrobium sulfonivorans</name>
    <dbReference type="NCBI Taxonomy" id="121290"/>
    <lineage>
        <taxon>Bacteria</taxon>
        <taxon>Pseudomonadati</taxon>
        <taxon>Pseudomonadota</taxon>
        <taxon>Alphaproteobacteria</taxon>
        <taxon>Hyphomicrobiales</taxon>
        <taxon>Hyphomicrobiaceae</taxon>
        <taxon>Hyphomicrobium</taxon>
    </lineage>
</organism>
<evidence type="ECO:0000256" key="2">
    <source>
        <dbReference type="SAM" id="SignalP"/>
    </source>
</evidence>
<dbReference type="Pfam" id="PF02563">
    <property type="entry name" value="Poly_export"/>
    <property type="match status" value="1"/>
</dbReference>
<dbReference type="AlphaFoldDB" id="A0A109BIH2"/>
<dbReference type="EMBL" id="LMTR01000045">
    <property type="protein sequence ID" value="KWT69439.1"/>
    <property type="molecule type" value="Genomic_DNA"/>
</dbReference>
<feature type="signal peptide" evidence="2">
    <location>
        <begin position="1"/>
        <end position="21"/>
    </location>
</feature>
<feature type="domain" description="Polysaccharide export protein N-terminal" evidence="3">
    <location>
        <begin position="174"/>
        <end position="246"/>
    </location>
</feature>
<dbReference type="STRING" id="121290.APY04_1522"/>
<reference evidence="5 6" key="1">
    <citation type="submission" date="2015-10" db="EMBL/GenBank/DDBJ databases">
        <title>Transcriptomic analysis of a linuron degrading triple-species bacterial consortium.</title>
        <authorList>
            <person name="Albers P."/>
        </authorList>
    </citation>
    <scope>NUCLEOTIDE SEQUENCE [LARGE SCALE GENOMIC DNA]</scope>
    <source>
        <strain evidence="5 6">WDL6</strain>
    </source>
</reference>
<dbReference type="Proteomes" id="UP000059074">
    <property type="component" value="Unassembled WGS sequence"/>
</dbReference>
<dbReference type="Pfam" id="PF10531">
    <property type="entry name" value="SLBB"/>
    <property type="match status" value="1"/>
</dbReference>
<accession>A0A109BIH2</accession>
<evidence type="ECO:0000313" key="6">
    <source>
        <dbReference type="Proteomes" id="UP000059074"/>
    </source>
</evidence>
<evidence type="ECO:0000256" key="1">
    <source>
        <dbReference type="ARBA" id="ARBA00022729"/>
    </source>
</evidence>
<feature type="domain" description="Soluble ligand binding" evidence="4">
    <location>
        <begin position="252"/>
        <end position="296"/>
    </location>
</feature>
<keyword evidence="6" id="KW-1185">Reference proteome</keyword>
<evidence type="ECO:0000259" key="4">
    <source>
        <dbReference type="Pfam" id="PF10531"/>
    </source>
</evidence>
<evidence type="ECO:0000259" key="3">
    <source>
        <dbReference type="Pfam" id="PF02563"/>
    </source>
</evidence>
<dbReference type="PANTHER" id="PTHR33619:SF3">
    <property type="entry name" value="POLYSACCHARIDE EXPORT PROTEIN GFCE-RELATED"/>
    <property type="match status" value="1"/>
</dbReference>
<dbReference type="PATRIC" id="fig|121290.4.peg.2760"/>